<dbReference type="PROSITE" id="PS50943">
    <property type="entry name" value="HTH_CROC1"/>
    <property type="match status" value="1"/>
</dbReference>
<dbReference type="Gene3D" id="1.10.260.40">
    <property type="entry name" value="lambda repressor-like DNA-binding domains"/>
    <property type="match status" value="1"/>
</dbReference>
<evidence type="ECO:0000259" key="1">
    <source>
        <dbReference type="PROSITE" id="PS50943"/>
    </source>
</evidence>
<organism evidence="2 3">
    <name type="scientific">Paraburkholderia guartelaensis</name>
    <dbReference type="NCBI Taxonomy" id="2546446"/>
    <lineage>
        <taxon>Bacteria</taxon>
        <taxon>Pseudomonadati</taxon>
        <taxon>Pseudomonadota</taxon>
        <taxon>Betaproteobacteria</taxon>
        <taxon>Burkholderiales</taxon>
        <taxon>Burkholderiaceae</taxon>
        <taxon>Paraburkholderia</taxon>
    </lineage>
</organism>
<dbReference type="Pfam" id="PF01381">
    <property type="entry name" value="HTH_3"/>
    <property type="match status" value="1"/>
</dbReference>
<dbReference type="Proteomes" id="UP000295606">
    <property type="component" value="Unassembled WGS sequence"/>
</dbReference>
<gene>
    <name evidence="2" type="ORF">E1N52_33380</name>
</gene>
<comment type="caution">
    <text evidence="2">The sequence shown here is derived from an EMBL/GenBank/DDBJ whole genome shotgun (WGS) entry which is preliminary data.</text>
</comment>
<sequence>MKTTIEWLDAVKIKLDLPSDYAAAKVLNVTRSTVSAYRNGKSTFDEDTCFRVAEILGVRAFEVVAATHAERARDDRHRAFWVDALENFSKGFRWLALPTNACGAWFPQV</sequence>
<feature type="domain" description="HTH cro/C1-type" evidence="1">
    <location>
        <begin position="24"/>
        <end position="64"/>
    </location>
</feature>
<evidence type="ECO:0000313" key="3">
    <source>
        <dbReference type="Proteomes" id="UP000295606"/>
    </source>
</evidence>
<name>A0A4R5L6X7_9BURK</name>
<proteinExistence type="predicted"/>
<dbReference type="EMBL" id="SMOD01000037">
    <property type="protein sequence ID" value="TDG03676.1"/>
    <property type="molecule type" value="Genomic_DNA"/>
</dbReference>
<reference evidence="2 3" key="1">
    <citation type="submission" date="2019-03" db="EMBL/GenBank/DDBJ databases">
        <title>Paraburkholderia sp. isolated from native Mimosa gymnas in Guartela State Park, Brazil.</title>
        <authorList>
            <person name="Paulitsch F."/>
            <person name="Hungria M."/>
            <person name="Delamuta J.R.M."/>
            <person name="Ribeiro R.A."/>
            <person name="Dall'Agnol R."/>
            <person name="Silva J.S.B."/>
        </authorList>
    </citation>
    <scope>NUCLEOTIDE SEQUENCE [LARGE SCALE GENOMIC DNA]</scope>
    <source>
        <strain evidence="2 3">CNPSo 3008</strain>
    </source>
</reference>
<dbReference type="SUPFAM" id="SSF47413">
    <property type="entry name" value="lambda repressor-like DNA-binding domains"/>
    <property type="match status" value="1"/>
</dbReference>
<accession>A0A4R5L6X7</accession>
<evidence type="ECO:0000313" key="2">
    <source>
        <dbReference type="EMBL" id="TDG03676.1"/>
    </source>
</evidence>
<protein>
    <submittedName>
        <fullName evidence="2">Helix-turn-helix domain-containing protein</fullName>
    </submittedName>
</protein>
<dbReference type="InterPro" id="IPR001387">
    <property type="entry name" value="Cro/C1-type_HTH"/>
</dbReference>
<dbReference type="InterPro" id="IPR010982">
    <property type="entry name" value="Lambda_DNA-bd_dom_sf"/>
</dbReference>
<dbReference type="RefSeq" id="WP_133187921.1">
    <property type="nucleotide sequence ID" value="NZ_SMOD01000037.1"/>
</dbReference>
<dbReference type="OrthoDB" id="8777496at2"/>
<dbReference type="GO" id="GO:0003677">
    <property type="term" value="F:DNA binding"/>
    <property type="evidence" value="ECO:0007669"/>
    <property type="project" value="InterPro"/>
</dbReference>
<dbReference type="AlphaFoldDB" id="A0A4R5L6X7"/>
<dbReference type="CDD" id="cd00093">
    <property type="entry name" value="HTH_XRE"/>
    <property type="match status" value="1"/>
</dbReference>